<evidence type="ECO:0000313" key="23">
    <source>
        <dbReference type="EMBL" id="CAG6625510.1"/>
    </source>
</evidence>
<dbReference type="PRINTS" id="PR01403">
    <property type="entry name" value="8OXTPHPHTASE"/>
</dbReference>
<evidence type="ECO:0000256" key="15">
    <source>
        <dbReference type="ARBA" id="ARBA00030682"/>
    </source>
</evidence>
<dbReference type="EC" id="3.6.1.56" evidence="11"/>
<organism evidence="23">
    <name type="scientific">Cacopsylla melanoneura</name>
    <dbReference type="NCBI Taxonomy" id="428564"/>
    <lineage>
        <taxon>Eukaryota</taxon>
        <taxon>Metazoa</taxon>
        <taxon>Ecdysozoa</taxon>
        <taxon>Arthropoda</taxon>
        <taxon>Hexapoda</taxon>
        <taxon>Insecta</taxon>
        <taxon>Pterygota</taxon>
        <taxon>Neoptera</taxon>
        <taxon>Paraneoptera</taxon>
        <taxon>Hemiptera</taxon>
        <taxon>Sternorrhyncha</taxon>
        <taxon>Psylloidea</taxon>
        <taxon>Psyllidae</taxon>
        <taxon>Psyllinae</taxon>
        <taxon>Cacopsylla</taxon>
    </lineage>
</organism>
<dbReference type="EMBL" id="HBUF01060108">
    <property type="protein sequence ID" value="CAG6625511.1"/>
    <property type="molecule type" value="Transcribed_RNA"/>
</dbReference>
<feature type="domain" description="Nudix hydrolase" evidence="22">
    <location>
        <begin position="4"/>
        <end position="134"/>
    </location>
</feature>
<evidence type="ECO:0000256" key="17">
    <source>
        <dbReference type="ARBA" id="ARBA00032071"/>
    </source>
</evidence>
<protein>
    <recommendedName>
        <fullName evidence="12">Oxidized purine nucleoside triphosphate hydrolase</fullName>
        <ecNumber evidence="11">3.6.1.56</ecNumber>
    </recommendedName>
    <alternativeName>
        <fullName evidence="16">2-hydroxy-dATP diphosphatase</fullName>
    </alternativeName>
    <alternativeName>
        <fullName evidence="15">7,8-dihydro-8-oxoguanine triphosphatase</fullName>
    </alternativeName>
    <alternativeName>
        <fullName evidence="14">8-oxo-dGTPase</fullName>
    </alternativeName>
    <alternativeName>
        <fullName evidence="17">Methylated purine nucleoside triphosphate hydrolase</fullName>
    </alternativeName>
    <alternativeName>
        <fullName evidence="13">Nucleoside diphosphate-linked moiety X motif 1</fullName>
    </alternativeName>
</protein>
<comment type="catalytic activity">
    <reaction evidence="8">
        <text>2-oxo-dATP + H2O = 2-oxo-dAMP + diphosphate + H(+)</text>
        <dbReference type="Rhea" id="RHEA:31583"/>
        <dbReference type="ChEBI" id="CHEBI:15377"/>
        <dbReference type="ChEBI" id="CHEBI:15378"/>
        <dbReference type="ChEBI" id="CHEBI:33019"/>
        <dbReference type="ChEBI" id="CHEBI:63212"/>
        <dbReference type="ChEBI" id="CHEBI:77897"/>
        <dbReference type="EC" id="3.6.1.56"/>
    </reaction>
    <physiologicalReaction direction="left-to-right" evidence="8">
        <dbReference type="Rhea" id="RHEA:31584"/>
    </physiologicalReaction>
</comment>
<comment type="catalytic activity">
    <reaction evidence="18">
        <text>N(6)-methyl-ATP + H2O = N(6)-methyl-AMP + diphosphate + H(+)</text>
        <dbReference type="Rhea" id="RHEA:67608"/>
        <dbReference type="ChEBI" id="CHEBI:15377"/>
        <dbReference type="ChEBI" id="CHEBI:15378"/>
        <dbReference type="ChEBI" id="CHEBI:33019"/>
        <dbReference type="ChEBI" id="CHEBI:144842"/>
        <dbReference type="ChEBI" id="CHEBI:172873"/>
    </reaction>
    <physiologicalReaction direction="left-to-right" evidence="18">
        <dbReference type="Rhea" id="RHEA:67609"/>
    </physiologicalReaction>
</comment>
<evidence type="ECO:0000256" key="18">
    <source>
        <dbReference type="ARBA" id="ARBA00048002"/>
    </source>
</evidence>
<name>A0A8D8Q5L5_9HEMI</name>
<dbReference type="EMBL" id="HBUF01060110">
    <property type="protein sequence ID" value="CAG6625513.1"/>
    <property type="molecule type" value="Transcribed_RNA"/>
</dbReference>
<dbReference type="Pfam" id="PF00293">
    <property type="entry name" value="NUDIX"/>
    <property type="match status" value="1"/>
</dbReference>
<dbReference type="GO" id="GO:0046872">
    <property type="term" value="F:metal ion binding"/>
    <property type="evidence" value="ECO:0007669"/>
    <property type="project" value="UniProtKB-KW"/>
</dbReference>
<evidence type="ECO:0000256" key="12">
    <source>
        <dbReference type="ARBA" id="ARBA00026218"/>
    </source>
</evidence>
<reference evidence="23" key="1">
    <citation type="submission" date="2021-05" db="EMBL/GenBank/DDBJ databases">
        <authorList>
            <person name="Alioto T."/>
            <person name="Alioto T."/>
            <person name="Gomez Garrido J."/>
        </authorList>
    </citation>
    <scope>NUCLEOTIDE SEQUENCE</scope>
</reference>
<dbReference type="EMBL" id="HBUF01266715">
    <property type="protein sequence ID" value="CAG6684300.1"/>
    <property type="molecule type" value="Transcribed_RNA"/>
</dbReference>
<dbReference type="PANTHER" id="PTHR43758:SF2">
    <property type="entry name" value="OXIDIZED PURINE NUCLEOSIDE TRIPHOSPHATE HYDROLASE"/>
    <property type="match status" value="1"/>
</dbReference>
<comment type="catalytic activity">
    <reaction evidence="10">
        <text>2-oxo-ATP + H2O = 2-oxo-AMP + diphosphate + H(+)</text>
        <dbReference type="Rhea" id="RHEA:67392"/>
        <dbReference type="ChEBI" id="CHEBI:15377"/>
        <dbReference type="ChEBI" id="CHEBI:15378"/>
        <dbReference type="ChEBI" id="CHEBI:33019"/>
        <dbReference type="ChEBI" id="CHEBI:71395"/>
        <dbReference type="ChEBI" id="CHEBI:172878"/>
    </reaction>
    <physiologicalReaction direction="left-to-right" evidence="10">
        <dbReference type="Rhea" id="RHEA:67393"/>
    </physiologicalReaction>
</comment>
<dbReference type="AlphaFoldDB" id="A0A8D8Q5L5"/>
<comment type="catalytic activity">
    <reaction evidence="9">
        <text>8-oxo-dGTP + H2O = 8-oxo-dGMP + diphosphate + H(+)</text>
        <dbReference type="Rhea" id="RHEA:31575"/>
        <dbReference type="ChEBI" id="CHEBI:15377"/>
        <dbReference type="ChEBI" id="CHEBI:15378"/>
        <dbReference type="ChEBI" id="CHEBI:33019"/>
        <dbReference type="ChEBI" id="CHEBI:63224"/>
        <dbReference type="ChEBI" id="CHEBI:77896"/>
    </reaction>
    <physiologicalReaction direction="left-to-right" evidence="9">
        <dbReference type="Rhea" id="RHEA:31576"/>
    </physiologicalReaction>
</comment>
<dbReference type="CDD" id="cd03427">
    <property type="entry name" value="NUDIX_MTH1_Nudt1"/>
    <property type="match status" value="1"/>
</dbReference>
<dbReference type="EMBL" id="HBUF01266716">
    <property type="protein sequence ID" value="CAG6684301.1"/>
    <property type="molecule type" value="Transcribed_RNA"/>
</dbReference>
<comment type="function">
    <text evidence="21">Oxidized purine nucleoside triphosphate hydrolase which is a prominent sanitizer of the oxidized nucleotide pool. Catalyzes the hydrolysis of 2-oxo-dATP (2-hydroxy-dATP) into 2-oxo-dAMP. Also has a significant hydrolase activity toward 2-oxo-ATP, 8-oxo-dGTP and 8-oxo-dATP. Through the hydrolysis of oxidized purine nucleoside triphosphates, prevents their incorporation into DNA and the subsequent transversions A:T to C:G and G:C to T:A. Also catalyzes the hydrolysis of methylated purine nucleoside triphosphate preventing their integration into DNA. Through this antimutagenic activity protects cells from oxidative stress.</text>
</comment>
<evidence type="ECO:0000256" key="5">
    <source>
        <dbReference type="ARBA" id="ARBA00022801"/>
    </source>
</evidence>
<comment type="catalytic activity">
    <reaction evidence="7">
        <text>8-oxo-dATP + H2O = 8-oxo-dAMP + diphosphate + H(+)</text>
        <dbReference type="Rhea" id="RHEA:65396"/>
        <dbReference type="ChEBI" id="CHEBI:15377"/>
        <dbReference type="ChEBI" id="CHEBI:15378"/>
        <dbReference type="ChEBI" id="CHEBI:33019"/>
        <dbReference type="ChEBI" id="CHEBI:71361"/>
        <dbReference type="ChEBI" id="CHEBI:172871"/>
    </reaction>
    <physiologicalReaction direction="left-to-right" evidence="7">
        <dbReference type="Rhea" id="RHEA:65397"/>
    </physiologicalReaction>
</comment>
<dbReference type="GO" id="GO:0005737">
    <property type="term" value="C:cytoplasm"/>
    <property type="evidence" value="ECO:0007669"/>
    <property type="project" value="TreeGrafter"/>
</dbReference>
<evidence type="ECO:0000256" key="2">
    <source>
        <dbReference type="ARBA" id="ARBA00005582"/>
    </source>
</evidence>
<evidence type="ECO:0000256" key="19">
    <source>
        <dbReference type="ARBA" id="ARBA00048894"/>
    </source>
</evidence>
<evidence type="ECO:0000256" key="11">
    <source>
        <dbReference type="ARBA" id="ARBA00026103"/>
    </source>
</evidence>
<keyword evidence="4" id="KW-0479">Metal-binding</keyword>
<evidence type="ECO:0000256" key="3">
    <source>
        <dbReference type="ARBA" id="ARBA00011245"/>
    </source>
</evidence>
<evidence type="ECO:0000256" key="4">
    <source>
        <dbReference type="ARBA" id="ARBA00022723"/>
    </source>
</evidence>
<keyword evidence="5" id="KW-0378">Hydrolase</keyword>
<dbReference type="GO" id="GO:0008828">
    <property type="term" value="F:dATP diphosphatase activity"/>
    <property type="evidence" value="ECO:0007669"/>
    <property type="project" value="UniProtKB-EC"/>
</dbReference>
<comment type="cofactor">
    <cofactor evidence="1">
        <name>Mg(2+)</name>
        <dbReference type="ChEBI" id="CHEBI:18420"/>
    </cofactor>
</comment>
<comment type="similarity">
    <text evidence="2">Belongs to the Nudix hydrolase family.</text>
</comment>
<evidence type="ECO:0000256" key="13">
    <source>
        <dbReference type="ARBA" id="ARBA00029673"/>
    </source>
</evidence>
<dbReference type="EMBL" id="HBUF01060107">
    <property type="protein sequence ID" value="CAG6625510.1"/>
    <property type="molecule type" value="Transcribed_RNA"/>
</dbReference>
<evidence type="ECO:0000256" key="1">
    <source>
        <dbReference type="ARBA" id="ARBA00001946"/>
    </source>
</evidence>
<dbReference type="InterPro" id="IPR015797">
    <property type="entry name" value="NUDIX_hydrolase-like_dom_sf"/>
</dbReference>
<proteinExistence type="inferred from homology"/>
<dbReference type="Gene3D" id="3.90.79.10">
    <property type="entry name" value="Nucleoside Triphosphate Pyrophosphohydrolase"/>
    <property type="match status" value="1"/>
</dbReference>
<dbReference type="GO" id="GO:0008413">
    <property type="term" value="F:8-oxo-7,8-dihydroguanosine triphosphate pyrophosphatase activity"/>
    <property type="evidence" value="ECO:0007669"/>
    <property type="project" value="InterPro"/>
</dbReference>
<dbReference type="InterPro" id="IPR000086">
    <property type="entry name" value="NUDIX_hydrolase_dom"/>
</dbReference>
<dbReference type="PANTHER" id="PTHR43758">
    <property type="entry name" value="7,8-DIHYDRO-8-OXOGUANINE TRIPHOSPHATASE"/>
    <property type="match status" value="1"/>
</dbReference>
<comment type="catalytic activity">
    <reaction evidence="19">
        <text>O(6)-methyl-dGTP + H2O = O(6)-methyl-dGMP + diphosphate + H(+)</text>
        <dbReference type="Rhea" id="RHEA:67600"/>
        <dbReference type="ChEBI" id="CHEBI:15377"/>
        <dbReference type="ChEBI" id="CHEBI:15378"/>
        <dbReference type="ChEBI" id="CHEBI:33019"/>
        <dbReference type="ChEBI" id="CHEBI:169974"/>
        <dbReference type="ChEBI" id="CHEBI:169975"/>
    </reaction>
    <physiologicalReaction direction="left-to-right" evidence="19">
        <dbReference type="Rhea" id="RHEA:67601"/>
    </physiologicalReaction>
</comment>
<evidence type="ECO:0000256" key="14">
    <source>
        <dbReference type="ARBA" id="ARBA00030634"/>
    </source>
</evidence>
<evidence type="ECO:0000256" key="8">
    <source>
        <dbReference type="ARBA" id="ARBA00024459"/>
    </source>
</evidence>
<evidence type="ECO:0000259" key="22">
    <source>
        <dbReference type="PROSITE" id="PS51462"/>
    </source>
</evidence>
<sequence length="155" mass="17920">MSTTSRKVLTLVIIRKGSDILLGMKKRGFGAGKWNGFGGKVEPGETVLDGAKRELQEECHLTSDSLKEVGLLEFEFKNDPVLLETHVFTSDQFLGEPKETEEMRPQWFSIDNIPYHQMWLDDKYWLPLLIKGEQFKGYFLFEGQEKILNYDLKTL</sequence>
<dbReference type="EMBL" id="HBUF01060109">
    <property type="protein sequence ID" value="CAG6625512.1"/>
    <property type="molecule type" value="Transcribed_RNA"/>
</dbReference>
<keyword evidence="6" id="KW-0460">Magnesium</keyword>
<evidence type="ECO:0000256" key="21">
    <source>
        <dbReference type="ARBA" id="ARBA00053094"/>
    </source>
</evidence>
<evidence type="ECO:0000256" key="16">
    <source>
        <dbReference type="ARBA" id="ARBA00031927"/>
    </source>
</evidence>
<dbReference type="GO" id="GO:0042262">
    <property type="term" value="P:DNA protection"/>
    <property type="evidence" value="ECO:0007669"/>
    <property type="project" value="InterPro"/>
</dbReference>
<dbReference type="PROSITE" id="PS51462">
    <property type="entry name" value="NUDIX"/>
    <property type="match status" value="1"/>
</dbReference>
<comment type="catalytic activity">
    <reaction evidence="20">
        <text>N(6)-methyl-dATP + H2O = N(6)-methyl-dAMP + diphosphate + H(+)</text>
        <dbReference type="Rhea" id="RHEA:67604"/>
        <dbReference type="ChEBI" id="CHEBI:15377"/>
        <dbReference type="ChEBI" id="CHEBI:15378"/>
        <dbReference type="ChEBI" id="CHEBI:33019"/>
        <dbReference type="ChEBI" id="CHEBI:169976"/>
        <dbReference type="ChEBI" id="CHEBI:172872"/>
    </reaction>
    <physiologicalReaction direction="left-to-right" evidence="20">
        <dbReference type="Rhea" id="RHEA:67605"/>
    </physiologicalReaction>
</comment>
<evidence type="ECO:0000256" key="6">
    <source>
        <dbReference type="ARBA" id="ARBA00022842"/>
    </source>
</evidence>
<evidence type="ECO:0000256" key="10">
    <source>
        <dbReference type="ARBA" id="ARBA00024596"/>
    </source>
</evidence>
<evidence type="ECO:0000256" key="20">
    <source>
        <dbReference type="ARBA" id="ARBA00049032"/>
    </source>
</evidence>
<dbReference type="InterPro" id="IPR003563">
    <property type="entry name" value="8ODP"/>
</dbReference>
<evidence type="ECO:0000256" key="9">
    <source>
        <dbReference type="ARBA" id="ARBA00024486"/>
    </source>
</evidence>
<comment type="subunit">
    <text evidence="3">Monomer.</text>
</comment>
<accession>A0A8D8Q5L5</accession>
<dbReference type="EMBL" id="HBUF01266717">
    <property type="protein sequence ID" value="CAG6684302.1"/>
    <property type="molecule type" value="Transcribed_RNA"/>
</dbReference>
<dbReference type="SUPFAM" id="SSF55811">
    <property type="entry name" value="Nudix"/>
    <property type="match status" value="1"/>
</dbReference>
<evidence type="ECO:0000256" key="7">
    <source>
        <dbReference type="ARBA" id="ARBA00024448"/>
    </source>
</evidence>